<accession>A0ABU4HSV6</accession>
<feature type="domain" description="MmgE/PrpD N-terminal" evidence="2">
    <location>
        <begin position="14"/>
        <end position="181"/>
    </location>
</feature>
<dbReference type="InterPro" id="IPR042188">
    <property type="entry name" value="MmgE/PrpD_sf_2"/>
</dbReference>
<sequence>VDGVSRAAAGSARAGTRGAAPNVVAAGGWHAATPLAAFLNGTAAVALELDESLPTGGHPAAHVVPAALAVAQERDCDGARLAAAVVLGYEVAARLYRAHRFTYPAHPHGALGAIGAAVAVALLRESDPRAAARAAATLPLVATWEPCFEGATARNAWTGAAALVGVLACDLAEAGIDGSAAAPQQLLELLTEPAATEELTAPLDPGALAVTRSWTRVHGAAGPLHTAIEAALQLRDRRRAAGDERALDAVVVETFERNRKFDRLPAANDLSARFSLPYVVAAALDGELGSPSSFVYDARVAALAERVEVRVAADIEATWPARAAARVTVASGGEQRHASCELPLGHPERPLTAAERRARRAALLGAGVGAAALDGIATRTSVADLLRGIA</sequence>
<dbReference type="SUPFAM" id="SSF103378">
    <property type="entry name" value="2-methylcitrate dehydratase PrpD"/>
    <property type="match status" value="1"/>
</dbReference>
<dbReference type="Pfam" id="PF03972">
    <property type="entry name" value="MmgE_PrpD_N"/>
    <property type="match status" value="1"/>
</dbReference>
<dbReference type="InterPro" id="IPR042183">
    <property type="entry name" value="MmgE/PrpD_sf_1"/>
</dbReference>
<keyword evidence="5" id="KW-1185">Reference proteome</keyword>
<reference evidence="5" key="1">
    <citation type="submission" date="2023-07" db="EMBL/GenBank/DDBJ databases">
        <title>Conexibacter stalactiti sp. nov., isolated from stalactites in a lava cave and emended description of the genus Conexibacter.</title>
        <authorList>
            <person name="Lee S.D."/>
        </authorList>
    </citation>
    <scope>NUCLEOTIDE SEQUENCE [LARGE SCALE GENOMIC DNA]</scope>
    <source>
        <strain evidence="5">KCTC 39840</strain>
    </source>
</reference>
<dbReference type="Gene3D" id="1.10.4100.10">
    <property type="entry name" value="2-methylcitrate dehydratase PrpD"/>
    <property type="match status" value="1"/>
</dbReference>
<organism evidence="4 5">
    <name type="scientific">Conexibacter stalactiti</name>
    <dbReference type="NCBI Taxonomy" id="1940611"/>
    <lineage>
        <taxon>Bacteria</taxon>
        <taxon>Bacillati</taxon>
        <taxon>Actinomycetota</taxon>
        <taxon>Thermoleophilia</taxon>
        <taxon>Solirubrobacterales</taxon>
        <taxon>Conexibacteraceae</taxon>
        <taxon>Conexibacter</taxon>
    </lineage>
</organism>
<evidence type="ECO:0000259" key="3">
    <source>
        <dbReference type="Pfam" id="PF19305"/>
    </source>
</evidence>
<dbReference type="Gene3D" id="3.30.1330.120">
    <property type="entry name" value="2-methylcitrate dehydratase PrpD"/>
    <property type="match status" value="1"/>
</dbReference>
<dbReference type="PANTHER" id="PTHR16943">
    <property type="entry name" value="2-METHYLCITRATE DEHYDRATASE-RELATED"/>
    <property type="match status" value="1"/>
</dbReference>
<proteinExistence type="inferred from homology"/>
<evidence type="ECO:0000259" key="2">
    <source>
        <dbReference type="Pfam" id="PF03972"/>
    </source>
</evidence>
<dbReference type="InterPro" id="IPR045337">
    <property type="entry name" value="MmgE_PrpD_C"/>
</dbReference>
<comment type="caution">
    <text evidence="4">The sequence shown here is derived from an EMBL/GenBank/DDBJ whole genome shotgun (WGS) entry which is preliminary data.</text>
</comment>
<name>A0ABU4HSV6_9ACTN</name>
<comment type="similarity">
    <text evidence="1">Belongs to the PrpD family.</text>
</comment>
<protein>
    <submittedName>
        <fullName evidence="4">MmgE/PrpD family protein</fullName>
    </submittedName>
</protein>
<reference evidence="4 5" key="2">
    <citation type="submission" date="2023-10" db="EMBL/GenBank/DDBJ databases">
        <authorList>
            <person name="Han X.F."/>
        </authorList>
    </citation>
    <scope>NUCLEOTIDE SEQUENCE [LARGE SCALE GENOMIC DNA]</scope>
    <source>
        <strain evidence="4 5">KCTC 39840</strain>
    </source>
</reference>
<dbReference type="InterPro" id="IPR045336">
    <property type="entry name" value="MmgE_PrpD_N"/>
</dbReference>
<gene>
    <name evidence="4" type="ORF">R7226_18770</name>
</gene>
<dbReference type="Pfam" id="PF19305">
    <property type="entry name" value="MmgE_PrpD_C"/>
    <property type="match status" value="1"/>
</dbReference>
<evidence type="ECO:0000256" key="1">
    <source>
        <dbReference type="ARBA" id="ARBA00006174"/>
    </source>
</evidence>
<feature type="domain" description="MmgE/PrpD C-terminal" evidence="3">
    <location>
        <begin position="221"/>
        <end position="358"/>
    </location>
</feature>
<dbReference type="RefSeq" id="WP_318598780.1">
    <property type="nucleotide sequence ID" value="NZ_JAWSTH010000055.1"/>
</dbReference>
<dbReference type="InterPro" id="IPR005656">
    <property type="entry name" value="MmgE_PrpD"/>
</dbReference>
<evidence type="ECO:0000313" key="5">
    <source>
        <dbReference type="Proteomes" id="UP001284601"/>
    </source>
</evidence>
<dbReference type="PANTHER" id="PTHR16943:SF8">
    <property type="entry name" value="2-METHYLCITRATE DEHYDRATASE"/>
    <property type="match status" value="1"/>
</dbReference>
<evidence type="ECO:0000313" key="4">
    <source>
        <dbReference type="EMBL" id="MDW5596397.1"/>
    </source>
</evidence>
<dbReference type="EMBL" id="JAWSTH010000055">
    <property type="protein sequence ID" value="MDW5596397.1"/>
    <property type="molecule type" value="Genomic_DNA"/>
</dbReference>
<dbReference type="Proteomes" id="UP001284601">
    <property type="component" value="Unassembled WGS sequence"/>
</dbReference>
<feature type="non-terminal residue" evidence="4">
    <location>
        <position position="1"/>
    </location>
</feature>
<dbReference type="InterPro" id="IPR036148">
    <property type="entry name" value="MmgE/PrpD_sf"/>
</dbReference>